<name>A0A1B7Z1P8_9FLAO</name>
<dbReference type="RefSeq" id="WP_068486210.1">
    <property type="nucleotide sequence ID" value="NZ_CP018760.1"/>
</dbReference>
<dbReference type="CDD" id="cd07938">
    <property type="entry name" value="DRE_TIM_HMGL"/>
    <property type="match status" value="1"/>
</dbReference>
<dbReference type="GO" id="GO:0004419">
    <property type="term" value="F:hydroxymethylglutaryl-CoA lyase activity"/>
    <property type="evidence" value="ECO:0007669"/>
    <property type="project" value="TreeGrafter"/>
</dbReference>
<dbReference type="PANTHER" id="PTHR42738">
    <property type="entry name" value="HYDROXYMETHYLGLUTARYL-COA LYASE"/>
    <property type="match status" value="1"/>
</dbReference>
<evidence type="ECO:0000256" key="1">
    <source>
        <dbReference type="ARBA" id="ARBA00009405"/>
    </source>
</evidence>
<dbReference type="PROSITE" id="PS50991">
    <property type="entry name" value="PYR_CT"/>
    <property type="match status" value="1"/>
</dbReference>
<evidence type="ECO:0000313" key="5">
    <source>
        <dbReference type="EMBL" id="OBR36586.1"/>
    </source>
</evidence>
<comment type="similarity">
    <text evidence="1">Belongs to the HMG-CoA lyase family.</text>
</comment>
<dbReference type="Proteomes" id="UP000092164">
    <property type="component" value="Unassembled WGS sequence"/>
</dbReference>
<keyword evidence="2" id="KW-0479">Metal-binding</keyword>
<keyword evidence="6" id="KW-1185">Reference proteome</keyword>
<protein>
    <submittedName>
        <fullName evidence="5">Hydroxymethylglutaryl-CoA lyase</fullName>
    </submittedName>
</protein>
<comment type="caution">
    <text evidence="5">The sequence shown here is derived from an EMBL/GenBank/DDBJ whole genome shotgun (WGS) entry which is preliminary data.</text>
</comment>
<gene>
    <name evidence="5" type="ORF">A9200_09190</name>
</gene>
<evidence type="ECO:0000259" key="4">
    <source>
        <dbReference type="PROSITE" id="PS50991"/>
    </source>
</evidence>
<keyword evidence="3 5" id="KW-0456">Lyase</keyword>
<feature type="domain" description="Pyruvate carboxyltransferase" evidence="4">
    <location>
        <begin position="5"/>
        <end position="275"/>
    </location>
</feature>
<dbReference type="AlphaFoldDB" id="A0A1B7Z1P8"/>
<sequence>MSNSRIKIVECPRDAMQGIKQFIPTNEKARYLQSLLGCGFDTLDFGSFVSPKAIPQMVDTAEVLSKLDLSKTDTKLLSIVANVRGAADAVSHPEVDYLGFPFSISENFQMRNTHKTIAQSVETLQEIFNLADAANKEVVTYISMGFGNPYGDPWDVEIVGEWTEKLAKMGAKILSLSDTVGSSDPETISYLFSNLIPKYPTIEFGAHLHTTLSKWHEKIAAAYESGCKRFDGAIQGFGGCPMAKDDLTGNMPTEKMLSYFTAEKIDSGVNWMAFEASYNKATELFTAYH</sequence>
<dbReference type="InterPro" id="IPR043594">
    <property type="entry name" value="HMGL"/>
</dbReference>
<dbReference type="SUPFAM" id="SSF51569">
    <property type="entry name" value="Aldolase"/>
    <property type="match status" value="1"/>
</dbReference>
<dbReference type="OrthoDB" id="9784013at2"/>
<dbReference type="STRING" id="1836467.BTR34_13300"/>
<evidence type="ECO:0000256" key="3">
    <source>
        <dbReference type="ARBA" id="ARBA00023239"/>
    </source>
</evidence>
<dbReference type="KEGG" id="mart:BTR34_13300"/>
<dbReference type="GO" id="GO:0006552">
    <property type="term" value="P:L-leucine catabolic process"/>
    <property type="evidence" value="ECO:0007669"/>
    <property type="project" value="TreeGrafter"/>
</dbReference>
<evidence type="ECO:0000313" key="6">
    <source>
        <dbReference type="Proteomes" id="UP000092164"/>
    </source>
</evidence>
<reference evidence="6" key="1">
    <citation type="submission" date="2016-06" db="EMBL/GenBank/DDBJ databases">
        <authorList>
            <person name="Zhan P."/>
        </authorList>
    </citation>
    <scope>NUCLEOTIDE SEQUENCE [LARGE SCALE GENOMIC DNA]</scope>
    <source>
        <strain evidence="6">T28</strain>
    </source>
</reference>
<organism evidence="5 6">
    <name type="scientific">Maribacter hydrothermalis</name>
    <dbReference type="NCBI Taxonomy" id="1836467"/>
    <lineage>
        <taxon>Bacteria</taxon>
        <taxon>Pseudomonadati</taxon>
        <taxon>Bacteroidota</taxon>
        <taxon>Flavobacteriia</taxon>
        <taxon>Flavobacteriales</taxon>
        <taxon>Flavobacteriaceae</taxon>
        <taxon>Maribacter</taxon>
    </lineage>
</organism>
<dbReference type="InterPro" id="IPR000891">
    <property type="entry name" value="PYR_CT"/>
</dbReference>
<dbReference type="PANTHER" id="PTHR42738:SF7">
    <property type="entry name" value="HYDROXYMETHYLGLUTARYL-COA LYASE"/>
    <property type="match status" value="1"/>
</dbReference>
<dbReference type="GO" id="GO:0046951">
    <property type="term" value="P:ketone body biosynthetic process"/>
    <property type="evidence" value="ECO:0007669"/>
    <property type="project" value="TreeGrafter"/>
</dbReference>
<dbReference type="Pfam" id="PF00682">
    <property type="entry name" value="HMGL-like"/>
    <property type="match status" value="1"/>
</dbReference>
<dbReference type="InterPro" id="IPR013785">
    <property type="entry name" value="Aldolase_TIM"/>
</dbReference>
<dbReference type="EMBL" id="LZFP01000045">
    <property type="protein sequence ID" value="OBR36586.1"/>
    <property type="molecule type" value="Genomic_DNA"/>
</dbReference>
<dbReference type="GO" id="GO:0046872">
    <property type="term" value="F:metal ion binding"/>
    <property type="evidence" value="ECO:0007669"/>
    <property type="project" value="UniProtKB-KW"/>
</dbReference>
<accession>A0A1B7Z1P8</accession>
<evidence type="ECO:0000256" key="2">
    <source>
        <dbReference type="ARBA" id="ARBA00022723"/>
    </source>
</evidence>
<dbReference type="Gene3D" id="3.20.20.70">
    <property type="entry name" value="Aldolase class I"/>
    <property type="match status" value="1"/>
</dbReference>
<proteinExistence type="inferred from homology"/>